<dbReference type="GO" id="GO:0008270">
    <property type="term" value="F:zinc ion binding"/>
    <property type="evidence" value="ECO:0007669"/>
    <property type="project" value="InterPro"/>
</dbReference>
<dbReference type="PANTHER" id="PTHR11533:SF299">
    <property type="entry name" value="AMINOPEPTIDASE"/>
    <property type="match status" value="1"/>
</dbReference>
<dbReference type="InterPro" id="IPR045357">
    <property type="entry name" value="Aminopeptidase_N-like_N"/>
</dbReference>
<keyword evidence="6 8" id="KW-0862">Zinc</keyword>
<evidence type="ECO:0000256" key="3">
    <source>
        <dbReference type="ARBA" id="ARBA00022670"/>
    </source>
</evidence>
<evidence type="ECO:0000256" key="6">
    <source>
        <dbReference type="ARBA" id="ARBA00022833"/>
    </source>
</evidence>
<dbReference type="CDD" id="cd09601">
    <property type="entry name" value="M1_APN-Q_like"/>
    <property type="match status" value="1"/>
</dbReference>
<keyword evidence="5" id="KW-0378">Hydrolase</keyword>
<evidence type="ECO:0000256" key="8">
    <source>
        <dbReference type="PIRSR" id="PIRSR634016-3"/>
    </source>
</evidence>
<keyword evidence="3" id="KW-0645">Protease</keyword>
<feature type="domain" description="ERAP1-like C-terminal" evidence="10">
    <location>
        <begin position="599"/>
        <end position="939"/>
    </location>
</feature>
<evidence type="ECO:0000259" key="10">
    <source>
        <dbReference type="Pfam" id="PF11838"/>
    </source>
</evidence>
<evidence type="ECO:0000256" key="4">
    <source>
        <dbReference type="ARBA" id="ARBA00022723"/>
    </source>
</evidence>
<dbReference type="InterPro" id="IPR014782">
    <property type="entry name" value="Peptidase_M1_dom"/>
</dbReference>
<dbReference type="GO" id="GO:0005615">
    <property type="term" value="C:extracellular space"/>
    <property type="evidence" value="ECO:0007669"/>
    <property type="project" value="TreeGrafter"/>
</dbReference>
<dbReference type="Gene3D" id="1.10.390.10">
    <property type="entry name" value="Neutral Protease Domain 2"/>
    <property type="match status" value="1"/>
</dbReference>
<dbReference type="GO" id="GO:0042277">
    <property type="term" value="F:peptide binding"/>
    <property type="evidence" value="ECO:0007669"/>
    <property type="project" value="TreeGrafter"/>
</dbReference>
<feature type="binding site" evidence="8">
    <location>
        <position position="328"/>
    </location>
    <ligand>
        <name>Zn(2+)</name>
        <dbReference type="ChEBI" id="CHEBI:29105"/>
        <note>catalytic</note>
    </ligand>
</feature>
<dbReference type="Gene3D" id="2.60.40.1910">
    <property type="match status" value="1"/>
</dbReference>
<dbReference type="GO" id="GO:0006508">
    <property type="term" value="P:proteolysis"/>
    <property type="evidence" value="ECO:0007669"/>
    <property type="project" value="UniProtKB-KW"/>
</dbReference>
<dbReference type="InterPro" id="IPR024571">
    <property type="entry name" value="ERAP1-like_C_dom"/>
</dbReference>
<evidence type="ECO:0000256" key="5">
    <source>
        <dbReference type="ARBA" id="ARBA00022801"/>
    </source>
</evidence>
<dbReference type="InterPro" id="IPR001930">
    <property type="entry name" value="Peptidase_M1"/>
</dbReference>
<dbReference type="InterPro" id="IPR027268">
    <property type="entry name" value="Peptidase_M4/M1_CTD_sf"/>
</dbReference>
<dbReference type="PANTHER" id="PTHR11533">
    <property type="entry name" value="PROTEASE M1 ZINC METALLOPROTEASE"/>
    <property type="match status" value="1"/>
</dbReference>
<dbReference type="GO" id="GO:0043171">
    <property type="term" value="P:peptide catabolic process"/>
    <property type="evidence" value="ECO:0007669"/>
    <property type="project" value="TreeGrafter"/>
</dbReference>
<dbReference type="Pfam" id="PF01433">
    <property type="entry name" value="Peptidase_M1"/>
    <property type="match status" value="1"/>
</dbReference>
<comment type="similarity">
    <text evidence="1">Belongs to the peptidase M1 family.</text>
</comment>
<accession>A0A3G5AIU7</accession>
<feature type="domain" description="Aminopeptidase N-like N-terminal" evidence="11">
    <location>
        <begin position="14"/>
        <end position="221"/>
    </location>
</feature>
<reference evidence="12" key="1">
    <citation type="submission" date="2018-10" db="EMBL/GenBank/DDBJ databases">
        <title>Hidden diversity of soil giant viruses.</title>
        <authorList>
            <person name="Schulz F."/>
            <person name="Alteio L."/>
            <person name="Goudeau D."/>
            <person name="Ryan E.M."/>
            <person name="Malmstrom R.R."/>
            <person name="Blanchard J."/>
            <person name="Woyke T."/>
        </authorList>
    </citation>
    <scope>NUCLEOTIDE SEQUENCE</scope>
    <source>
        <strain evidence="12">SYV1</strain>
    </source>
</reference>
<keyword evidence="7" id="KW-0482">Metalloprotease</keyword>
<evidence type="ECO:0000256" key="1">
    <source>
        <dbReference type="ARBA" id="ARBA00010136"/>
    </source>
</evidence>
<sequence>MSISNPHRLQSYVVPSHYTLSLYPNLSTFLFDGKVDINLDIQEPITVLELNSLDLNIRLEDVRLKAIETVESVECNVEIDIVSIHLDQGHERLEMTLKSPFKGKALLCINFNATLRNDLCGFYRAQYEDNSDSKERKECEQMKWCALTQFEATSARKCFPCFDEPMFKATYDVTIHIPIEMTTVPNFTCLSNTDVKEIIENTNTCCREYHFQRTPKISTYLLAFTIGEFHSLEQTTKQGLIMRVWATSKEKVKQAVFALDVSVRAMEFYHEYFEFPYYMNKIDLVAAPEFSAGAMENQSLVLFKETYLLADENASNRALRNIVTIVCHELGHMYFGNLVTMKFWNELYLKEAMCTLYQNLVADKLFPDWQFIQTFVSDVFSSAQSLDALVNTHPVEMEVHTPAQIDSVFDTISYEKGSVIMRMLHTWLGEETFRKAMVKYMHKYQFSNATGNDLWSVMEEVSNLPVRNFMIKWTQQEGFPVVYVCECRPSSLPFPPPLMRQSNDEDHCTLTITRSLEEEMKHKSLFIYTNEHNGNTLIVSQERFTFKSPNTSPYAEHLCYPCPLTWVVPNGFITPPSTLLEDAISTSHVPDILSKTTGWIKLNADSTSFFRTWYSPVLWERLCNAIKLRDPALSKMDRLQLQSDVFALLWSGRVRPEHLNLITHYDQEQEAIVWLDLIDNIIQIAIPIRYERHNMSEPIHNDWFDRTCDWIHRSTKPIVEKLTLHERKEDTRADKLLRGRLIELLGLWFPEYNIIHRVQTMVSDYYREVLTSNSMNSGQGLLLLSPDIRSSAFATTVRHGDVLGYQLMLDLYLHKASSQTDKGWCLSALGATRNRACFTNLMERVLQPINPEIPFYLPQDATTFFRRISQYRSEEFWEILSTHWSILERQQNGNTRQLIHIVELLANMVGRPTLCLNVKRFFKDHFIHSDDRTFCQTLECMSLNYQFIKRHKSDFKNWLRTINDKR</sequence>
<dbReference type="InterPro" id="IPR042097">
    <property type="entry name" value="Aminopeptidase_N-like_N_sf"/>
</dbReference>
<feature type="binding site" evidence="8">
    <location>
        <position position="332"/>
    </location>
    <ligand>
        <name>Zn(2+)</name>
        <dbReference type="ChEBI" id="CHEBI:29105"/>
        <note>catalytic</note>
    </ligand>
</feature>
<evidence type="ECO:0000259" key="9">
    <source>
        <dbReference type="Pfam" id="PF01433"/>
    </source>
</evidence>
<dbReference type="EMBL" id="MK072531">
    <property type="protein sequence ID" value="AYV87100.1"/>
    <property type="molecule type" value="Genomic_DNA"/>
</dbReference>
<evidence type="ECO:0000259" key="11">
    <source>
        <dbReference type="Pfam" id="PF17900"/>
    </source>
</evidence>
<gene>
    <name evidence="12" type="ORF">Sylvanvirus25_2</name>
</gene>
<dbReference type="Gene3D" id="2.60.40.1730">
    <property type="entry name" value="tricorn interacting facor f3 domain"/>
    <property type="match status" value="1"/>
</dbReference>
<comment type="cofactor">
    <cofactor evidence="8">
        <name>Zn(2+)</name>
        <dbReference type="ChEBI" id="CHEBI:29105"/>
    </cofactor>
    <text evidence="8">Binds 1 zinc ion per subunit.</text>
</comment>
<dbReference type="SUPFAM" id="SSF55486">
    <property type="entry name" value="Metalloproteases ('zincins'), catalytic domain"/>
    <property type="match status" value="1"/>
</dbReference>
<evidence type="ECO:0000313" key="12">
    <source>
        <dbReference type="EMBL" id="AYV87100.1"/>
    </source>
</evidence>
<protein>
    <submittedName>
        <fullName evidence="12">Putative puromycin-sensitive aminopeptidase isoform X1</fullName>
    </submittedName>
</protein>
<keyword evidence="4 8" id="KW-0479">Metal-binding</keyword>
<dbReference type="Gene3D" id="1.25.50.20">
    <property type="match status" value="1"/>
</dbReference>
<proteinExistence type="inferred from homology"/>
<organism evidence="12">
    <name type="scientific">Sylvanvirus sp</name>
    <dbReference type="NCBI Taxonomy" id="2487774"/>
    <lineage>
        <taxon>Viruses</taxon>
    </lineage>
</organism>
<dbReference type="PRINTS" id="PR00756">
    <property type="entry name" value="ALADIPTASE"/>
</dbReference>
<dbReference type="GO" id="GO:0070006">
    <property type="term" value="F:metalloaminopeptidase activity"/>
    <property type="evidence" value="ECO:0007669"/>
    <property type="project" value="TreeGrafter"/>
</dbReference>
<name>A0A3G5AIU7_9VIRU</name>
<dbReference type="InterPro" id="IPR050344">
    <property type="entry name" value="Peptidase_M1_aminopeptidases"/>
</dbReference>
<evidence type="ECO:0000256" key="7">
    <source>
        <dbReference type="ARBA" id="ARBA00023049"/>
    </source>
</evidence>
<dbReference type="InterPro" id="IPR034016">
    <property type="entry name" value="M1_APN-typ"/>
</dbReference>
<evidence type="ECO:0000256" key="2">
    <source>
        <dbReference type="ARBA" id="ARBA00022438"/>
    </source>
</evidence>
<dbReference type="GO" id="GO:0016020">
    <property type="term" value="C:membrane"/>
    <property type="evidence" value="ECO:0007669"/>
    <property type="project" value="TreeGrafter"/>
</dbReference>
<dbReference type="SUPFAM" id="SSF63737">
    <property type="entry name" value="Leukotriene A4 hydrolase N-terminal domain"/>
    <property type="match status" value="1"/>
</dbReference>
<keyword evidence="2 12" id="KW-0031">Aminopeptidase</keyword>
<feature type="binding site" evidence="8">
    <location>
        <position position="351"/>
    </location>
    <ligand>
        <name>Zn(2+)</name>
        <dbReference type="ChEBI" id="CHEBI:29105"/>
        <note>catalytic</note>
    </ligand>
</feature>
<feature type="domain" description="Peptidase M1 membrane alanine aminopeptidase" evidence="9">
    <location>
        <begin position="257"/>
        <end position="473"/>
    </location>
</feature>
<dbReference type="FunFam" id="1.10.390.10:FF:000006">
    <property type="entry name" value="Puromycin-sensitive aminopeptidase"/>
    <property type="match status" value="1"/>
</dbReference>
<dbReference type="Pfam" id="PF11838">
    <property type="entry name" value="ERAP1_C"/>
    <property type="match status" value="1"/>
</dbReference>
<dbReference type="Pfam" id="PF17900">
    <property type="entry name" value="Peptidase_M1_N"/>
    <property type="match status" value="1"/>
</dbReference>